<dbReference type="STRING" id="930990.A0A067M891"/>
<dbReference type="HOGENOM" id="CLU_1057649_0_0_1"/>
<evidence type="ECO:0008006" key="3">
    <source>
        <dbReference type="Google" id="ProtNLM"/>
    </source>
</evidence>
<dbReference type="InParanoid" id="A0A067M891"/>
<reference evidence="2" key="1">
    <citation type="journal article" date="2014" name="Proc. Natl. Acad. Sci. U.S.A.">
        <title>Extensive sampling of basidiomycete genomes demonstrates inadequacy of the white-rot/brown-rot paradigm for wood decay fungi.</title>
        <authorList>
            <person name="Riley R."/>
            <person name="Salamov A.A."/>
            <person name="Brown D.W."/>
            <person name="Nagy L.G."/>
            <person name="Floudas D."/>
            <person name="Held B.W."/>
            <person name="Levasseur A."/>
            <person name="Lombard V."/>
            <person name="Morin E."/>
            <person name="Otillar R."/>
            <person name="Lindquist E.A."/>
            <person name="Sun H."/>
            <person name="LaButti K.M."/>
            <person name="Schmutz J."/>
            <person name="Jabbour D."/>
            <person name="Luo H."/>
            <person name="Baker S.E."/>
            <person name="Pisabarro A.G."/>
            <person name="Walton J.D."/>
            <person name="Blanchette R.A."/>
            <person name="Henrissat B."/>
            <person name="Martin F."/>
            <person name="Cullen D."/>
            <person name="Hibbett D.S."/>
            <person name="Grigoriev I.V."/>
        </authorList>
    </citation>
    <scope>NUCLEOTIDE SEQUENCE [LARGE SCALE GENOMIC DNA]</scope>
    <source>
        <strain evidence="2">FD-172 SS1</strain>
    </source>
</reference>
<dbReference type="EMBL" id="KL198055">
    <property type="protein sequence ID" value="KDQ11779.1"/>
    <property type="molecule type" value="Genomic_DNA"/>
</dbReference>
<organism evidence="1 2">
    <name type="scientific">Botryobasidium botryosum (strain FD-172 SS1)</name>
    <dbReference type="NCBI Taxonomy" id="930990"/>
    <lineage>
        <taxon>Eukaryota</taxon>
        <taxon>Fungi</taxon>
        <taxon>Dikarya</taxon>
        <taxon>Basidiomycota</taxon>
        <taxon>Agaricomycotina</taxon>
        <taxon>Agaricomycetes</taxon>
        <taxon>Cantharellales</taxon>
        <taxon>Botryobasidiaceae</taxon>
        <taxon>Botryobasidium</taxon>
    </lineage>
</organism>
<evidence type="ECO:0000313" key="1">
    <source>
        <dbReference type="EMBL" id="KDQ11779.1"/>
    </source>
</evidence>
<name>A0A067M891_BOTB1</name>
<proteinExistence type="predicted"/>
<sequence length="263" mass="29562">MCITQSLAEGHVSASPFRLFYQPMVELDGQALAAYERAYGSDTYANYSSRSTSFACSKVPESPPPLVHQPFHDAESTFWVTVWFLVCALPQGSDNEEPTQTHKDICADMLRYDIGRMDSQTSLRGFSLQCWAEALHSRLAFLAPMLFAMSLYLFPEWAYRAGEEIDKDHAHEALRRALRAERFARRRPLYLPMDNGPYPPSPKTRNPRSRAWAPSSLARSAVALPERNGLSRTRLSLRQKLAAPSAGSAACSVARYRVRLGEK</sequence>
<evidence type="ECO:0000313" key="2">
    <source>
        <dbReference type="Proteomes" id="UP000027195"/>
    </source>
</evidence>
<gene>
    <name evidence="1" type="ORF">BOTBODRAFT_446298</name>
</gene>
<protein>
    <recommendedName>
        <fullName evidence="3">Fungal-type protein kinase domain-containing protein</fullName>
    </recommendedName>
</protein>
<dbReference type="Proteomes" id="UP000027195">
    <property type="component" value="Unassembled WGS sequence"/>
</dbReference>
<accession>A0A067M891</accession>
<dbReference type="AlphaFoldDB" id="A0A067M891"/>
<dbReference type="OrthoDB" id="2749652at2759"/>
<keyword evidence="2" id="KW-1185">Reference proteome</keyword>